<name>A0A2N3YH00_9MICO</name>
<dbReference type="Proteomes" id="UP000233781">
    <property type="component" value="Unassembled WGS sequence"/>
</dbReference>
<evidence type="ECO:0000313" key="2">
    <source>
        <dbReference type="Proteomes" id="UP000233781"/>
    </source>
</evidence>
<evidence type="ECO:0000313" key="1">
    <source>
        <dbReference type="EMBL" id="PKW26142.1"/>
    </source>
</evidence>
<accession>A0A2N3YH00</accession>
<dbReference type="AlphaFoldDB" id="A0A2N3YH00"/>
<dbReference type="EMBL" id="PJNE01000001">
    <property type="protein sequence ID" value="PKW26142.1"/>
    <property type="molecule type" value="Genomic_DNA"/>
</dbReference>
<reference evidence="1 2" key="1">
    <citation type="submission" date="2017-12" db="EMBL/GenBank/DDBJ databases">
        <title>Sequencing the genomes of 1000 Actinobacteria strains.</title>
        <authorList>
            <person name="Klenk H.-P."/>
        </authorList>
    </citation>
    <scope>NUCLEOTIDE SEQUENCE [LARGE SCALE GENOMIC DNA]</scope>
    <source>
        <strain evidence="1 2">DSM 12806</strain>
    </source>
</reference>
<keyword evidence="2" id="KW-1185">Reference proteome</keyword>
<sequence length="146" mass="15178">MTFENLPDGWDQHPLDDPALTADVVDLVVGDADRESGCVGLLLLDDHRRLVQPCVVGDIPPEADPADLVPFLEELARMVASGGGAVVFARGRLGSVLLTDTDRAWHDAAVRACRAGGVPLVGAYLATGAGVRAFPVPLTELGGLAS</sequence>
<dbReference type="OrthoDB" id="3822678at2"/>
<organism evidence="1 2">
    <name type="scientific">Phycicoccus duodecadis</name>
    <dbReference type="NCBI Taxonomy" id="173053"/>
    <lineage>
        <taxon>Bacteria</taxon>
        <taxon>Bacillati</taxon>
        <taxon>Actinomycetota</taxon>
        <taxon>Actinomycetes</taxon>
        <taxon>Micrococcales</taxon>
        <taxon>Intrasporangiaceae</taxon>
        <taxon>Phycicoccus</taxon>
    </lineage>
</organism>
<dbReference type="RefSeq" id="WP_101394756.1">
    <property type="nucleotide sequence ID" value="NZ_PJNE01000001.1"/>
</dbReference>
<comment type="caution">
    <text evidence="1">The sequence shown here is derived from an EMBL/GenBank/DDBJ whole genome shotgun (WGS) entry which is preliminary data.</text>
</comment>
<protein>
    <submittedName>
        <fullName evidence="1">Uncharacterized protein</fullName>
    </submittedName>
</protein>
<gene>
    <name evidence="1" type="ORF">ATL31_0948</name>
</gene>
<proteinExistence type="predicted"/>